<feature type="compositionally biased region" description="Basic and acidic residues" evidence="1">
    <location>
        <begin position="77"/>
        <end position="166"/>
    </location>
</feature>
<proteinExistence type="predicted"/>
<dbReference type="Proteomes" id="UP001283361">
    <property type="component" value="Unassembled WGS sequence"/>
</dbReference>
<sequence length="370" mass="42434">MDKRTKNKNKDQQGLNARSGKEKKHKVDDNDKNKSHPVDETNRGNKADDYVDDDDDKSSERSHHEPNWDALFSNREVSQKRGKNTEIRASRELGERKYKKKGEETTRRGSQKKEKERRRLESNYENKTREPAASRGKIEANTKNDVGRNKITESCERSKNVLKIRETLFLGKTVSSSATSRKSEIPQPKPKETAPENRPPISGDRTRGSPRVNYLFHDAKAAAILTGKSLTPKTPEDGMFSGSKTYLKKLLYPPQPSQLARDTPWLVNEKDAPRQDKLTKYKFFASSRLRYKARTMIGATGSRHFNQKRRSSLASGTTLPLTLVPNLEHINEGEEERMAQVQRRRVVDNTDLRTMAILQSRLKELKTYPE</sequence>
<protein>
    <submittedName>
        <fullName evidence="2">Uncharacterized protein</fullName>
    </submittedName>
</protein>
<reference evidence="2" key="1">
    <citation type="journal article" date="2023" name="G3 (Bethesda)">
        <title>A reference genome for the long-term kleptoplast-retaining sea slug Elysia crispata morphotype clarki.</title>
        <authorList>
            <person name="Eastman K.E."/>
            <person name="Pendleton A.L."/>
            <person name="Shaikh M.A."/>
            <person name="Suttiyut T."/>
            <person name="Ogas R."/>
            <person name="Tomko P."/>
            <person name="Gavelis G."/>
            <person name="Widhalm J.R."/>
            <person name="Wisecaver J.H."/>
        </authorList>
    </citation>
    <scope>NUCLEOTIDE SEQUENCE</scope>
    <source>
        <strain evidence="2">ECLA1</strain>
    </source>
</reference>
<feature type="compositionally biased region" description="Basic and acidic residues" evidence="1">
    <location>
        <begin position="1"/>
        <end position="11"/>
    </location>
</feature>
<evidence type="ECO:0000313" key="3">
    <source>
        <dbReference type="Proteomes" id="UP001283361"/>
    </source>
</evidence>
<evidence type="ECO:0000256" key="1">
    <source>
        <dbReference type="SAM" id="MobiDB-lite"/>
    </source>
</evidence>
<gene>
    <name evidence="2" type="ORF">RRG08_055448</name>
</gene>
<organism evidence="2 3">
    <name type="scientific">Elysia crispata</name>
    <name type="common">lettuce slug</name>
    <dbReference type="NCBI Taxonomy" id="231223"/>
    <lineage>
        <taxon>Eukaryota</taxon>
        <taxon>Metazoa</taxon>
        <taxon>Spiralia</taxon>
        <taxon>Lophotrochozoa</taxon>
        <taxon>Mollusca</taxon>
        <taxon>Gastropoda</taxon>
        <taxon>Heterobranchia</taxon>
        <taxon>Euthyneura</taxon>
        <taxon>Panpulmonata</taxon>
        <taxon>Sacoglossa</taxon>
        <taxon>Placobranchoidea</taxon>
        <taxon>Plakobranchidae</taxon>
        <taxon>Elysia</taxon>
    </lineage>
</organism>
<feature type="region of interest" description="Disordered" evidence="1">
    <location>
        <begin position="1"/>
        <end position="209"/>
    </location>
</feature>
<dbReference type="AlphaFoldDB" id="A0AAE1DV75"/>
<feature type="compositionally biased region" description="Basic and acidic residues" evidence="1">
    <location>
        <begin position="25"/>
        <end position="49"/>
    </location>
</feature>
<feature type="compositionally biased region" description="Basic and acidic residues" evidence="1">
    <location>
        <begin position="58"/>
        <end position="67"/>
    </location>
</feature>
<name>A0AAE1DV75_9GAST</name>
<keyword evidence="3" id="KW-1185">Reference proteome</keyword>
<evidence type="ECO:0000313" key="2">
    <source>
        <dbReference type="EMBL" id="KAK3783570.1"/>
    </source>
</evidence>
<feature type="compositionally biased region" description="Basic and acidic residues" evidence="1">
    <location>
        <begin position="181"/>
        <end position="195"/>
    </location>
</feature>
<dbReference type="EMBL" id="JAWDGP010002389">
    <property type="protein sequence ID" value="KAK3783570.1"/>
    <property type="molecule type" value="Genomic_DNA"/>
</dbReference>
<accession>A0AAE1DV75</accession>
<comment type="caution">
    <text evidence="2">The sequence shown here is derived from an EMBL/GenBank/DDBJ whole genome shotgun (WGS) entry which is preliminary data.</text>
</comment>